<protein>
    <recommendedName>
        <fullName evidence="4">DUF3558 domain-containing protein</fullName>
    </recommendedName>
</protein>
<keyword evidence="3" id="KW-1185">Reference proteome</keyword>
<accession>A0ABU2H7I5</accession>
<comment type="caution">
    <text evidence="2">The sequence shown here is derived from an EMBL/GenBank/DDBJ whole genome shotgun (WGS) entry which is preliminary data.</text>
</comment>
<dbReference type="Proteomes" id="UP001250214">
    <property type="component" value="Unassembled WGS sequence"/>
</dbReference>
<dbReference type="RefSeq" id="WP_310912785.1">
    <property type="nucleotide sequence ID" value="NZ_JAVLVT010000005.1"/>
</dbReference>
<evidence type="ECO:0000313" key="2">
    <source>
        <dbReference type="EMBL" id="MDS1271255.1"/>
    </source>
</evidence>
<reference evidence="3" key="1">
    <citation type="submission" date="2023-07" db="EMBL/GenBank/DDBJ databases">
        <title>Novel species in the genus Lipingzhangella isolated from Sambhar Salt Lake.</title>
        <authorList>
            <person name="Jiya N."/>
            <person name="Kajale S."/>
            <person name="Sharma A."/>
        </authorList>
    </citation>
    <scope>NUCLEOTIDE SEQUENCE [LARGE SCALE GENOMIC DNA]</scope>
    <source>
        <strain evidence="3">LS1_29</strain>
    </source>
</reference>
<evidence type="ECO:0008006" key="4">
    <source>
        <dbReference type="Google" id="ProtNLM"/>
    </source>
</evidence>
<feature type="region of interest" description="Disordered" evidence="1">
    <location>
        <begin position="1"/>
        <end position="20"/>
    </location>
</feature>
<evidence type="ECO:0000313" key="3">
    <source>
        <dbReference type="Proteomes" id="UP001250214"/>
    </source>
</evidence>
<dbReference type="EMBL" id="JAVLVT010000005">
    <property type="protein sequence ID" value="MDS1271255.1"/>
    <property type="molecule type" value="Genomic_DNA"/>
</dbReference>
<sequence>MASPRAPSSEAETRLSTQGEVSVVRLTSAGPRVGAALTAVVLVAGAGVTAALLWPGNGAAEEAGDGDAFAQAPNCSLVDEDIRDAAVPEGTVQRDEQGPLDGGQRTMCAWSSRTDGDDGVRGLAVDFEVYWSDSGGADPTDGAHRAERRLDSALPEAPFPEAAEALGSDPRAGPAATGSGREVAFRRDNLVVWVWFGGVRSDSGEGIPGGEAHDTARTVAEEIATRL</sequence>
<gene>
    <name evidence="2" type="ORF">RIF23_13210</name>
</gene>
<name>A0ABU2H7I5_9ACTN</name>
<proteinExistence type="predicted"/>
<organism evidence="2 3">
    <name type="scientific">Lipingzhangella rawalii</name>
    <dbReference type="NCBI Taxonomy" id="2055835"/>
    <lineage>
        <taxon>Bacteria</taxon>
        <taxon>Bacillati</taxon>
        <taxon>Actinomycetota</taxon>
        <taxon>Actinomycetes</taxon>
        <taxon>Streptosporangiales</taxon>
        <taxon>Nocardiopsidaceae</taxon>
        <taxon>Lipingzhangella</taxon>
    </lineage>
</organism>
<evidence type="ECO:0000256" key="1">
    <source>
        <dbReference type="SAM" id="MobiDB-lite"/>
    </source>
</evidence>